<feature type="transmembrane region" description="Helical" evidence="1">
    <location>
        <begin position="157"/>
        <end position="188"/>
    </location>
</feature>
<keyword evidence="1" id="KW-0472">Membrane</keyword>
<feature type="transmembrane region" description="Helical" evidence="1">
    <location>
        <begin position="123"/>
        <end position="145"/>
    </location>
</feature>
<evidence type="ECO:0000313" key="2">
    <source>
        <dbReference type="EMBL" id="KAA9322338.1"/>
    </source>
</evidence>
<protein>
    <submittedName>
        <fullName evidence="2">Teichoic acid transporter</fullName>
    </submittedName>
</protein>
<feature type="transmembrane region" description="Helical" evidence="1">
    <location>
        <begin position="381"/>
        <end position="400"/>
    </location>
</feature>
<sequence>MKIKRWNLKIFTAVVFIYFAVLSLLLGYNADDYWWGGVKSLYSYLTGPMFFNYDGRYVGDGLAIIGMHYPILAALIYGMTLSIIIYSIYSLTKRLDLMIGTFVAILIMPRGIFAQTIGWKAGFFNYALSIVPILILLLVTKYILFDSKVNKLPLYNLIAVCIILFFGSFMSEPITLTILIDTLVLIFVANFLKKSVVKDFFYFFFFSLLGTIAMFANRGYWKNTGVHKYSLGASIPQILLQLRSEYILIFILGLCVSLFILKRSGNSHLPYVLAGFDILVFVLAVVSDKIVLFNKISRLSNYLVILCLGVSIIVFFCNYNLLNKDEFWISLFLVLNAFASIIPYIVVSPFGPRSMLCFYILMVIFSFYLVAISNSLTRKCFIILISCMAFLYGSFILFKANQINVAKTRNSALIEYQVKNKTYIANNNRFYYVQIPNTDMWWNPRLQTHDDPIISYYKIPNTTVGKLVPWYEVKNISSNQGELLFKKAKKLVK</sequence>
<dbReference type="EMBL" id="VYWW01000020">
    <property type="protein sequence ID" value="KAA9322338.1"/>
    <property type="molecule type" value="Genomic_DNA"/>
</dbReference>
<evidence type="ECO:0000256" key="1">
    <source>
        <dbReference type="SAM" id="Phobius"/>
    </source>
</evidence>
<keyword evidence="1" id="KW-1133">Transmembrane helix</keyword>
<dbReference type="AlphaFoldDB" id="A0A5N1IAH6"/>
<feature type="transmembrane region" description="Helical" evidence="1">
    <location>
        <begin position="97"/>
        <end position="117"/>
    </location>
</feature>
<dbReference type="RefSeq" id="WP_006585665.1">
    <property type="nucleotide sequence ID" value="NZ_CATOUV010000001.1"/>
</dbReference>
<feature type="transmembrane region" description="Helical" evidence="1">
    <location>
        <begin position="327"/>
        <end position="347"/>
    </location>
</feature>
<feature type="transmembrane region" description="Helical" evidence="1">
    <location>
        <begin position="299"/>
        <end position="321"/>
    </location>
</feature>
<feature type="transmembrane region" description="Helical" evidence="1">
    <location>
        <begin position="242"/>
        <end position="262"/>
    </location>
</feature>
<evidence type="ECO:0000313" key="3">
    <source>
        <dbReference type="Proteomes" id="UP000327236"/>
    </source>
</evidence>
<reference evidence="2 3" key="1">
    <citation type="submission" date="2019-09" db="EMBL/GenBank/DDBJ databases">
        <title>Draft genome sequence assemblies of isolates from the urinary tract.</title>
        <authorList>
            <person name="Mores C.R."/>
            <person name="Putonti C."/>
            <person name="Wolfe A.J."/>
        </authorList>
    </citation>
    <scope>NUCLEOTIDE SEQUENCE [LARGE SCALE GENOMIC DNA]</scope>
    <source>
        <strain evidence="2 3">UMB246</strain>
    </source>
</reference>
<dbReference type="GeneID" id="31743512"/>
<feature type="transmembrane region" description="Helical" evidence="1">
    <location>
        <begin position="356"/>
        <end position="375"/>
    </location>
</feature>
<accession>A0A5N1IAH6</accession>
<keyword evidence="1" id="KW-0812">Transmembrane</keyword>
<organism evidence="2 3">
    <name type="scientific">Lactobacillus jensenii</name>
    <dbReference type="NCBI Taxonomy" id="109790"/>
    <lineage>
        <taxon>Bacteria</taxon>
        <taxon>Bacillati</taxon>
        <taxon>Bacillota</taxon>
        <taxon>Bacilli</taxon>
        <taxon>Lactobacillales</taxon>
        <taxon>Lactobacillaceae</taxon>
        <taxon>Lactobacillus</taxon>
    </lineage>
</organism>
<name>A0A5N1IAH6_LACJE</name>
<proteinExistence type="predicted"/>
<feature type="transmembrane region" description="Helical" evidence="1">
    <location>
        <begin position="7"/>
        <end position="28"/>
    </location>
</feature>
<comment type="caution">
    <text evidence="2">The sequence shown here is derived from an EMBL/GenBank/DDBJ whole genome shotgun (WGS) entry which is preliminary data.</text>
</comment>
<dbReference type="Proteomes" id="UP000327236">
    <property type="component" value="Unassembled WGS sequence"/>
</dbReference>
<gene>
    <name evidence="2" type="ORF">F6H94_05340</name>
</gene>
<feature type="transmembrane region" description="Helical" evidence="1">
    <location>
        <begin position="62"/>
        <end position="85"/>
    </location>
</feature>
<feature type="transmembrane region" description="Helical" evidence="1">
    <location>
        <begin position="200"/>
        <end position="221"/>
    </location>
</feature>
<feature type="transmembrane region" description="Helical" evidence="1">
    <location>
        <begin position="268"/>
        <end position="287"/>
    </location>
</feature>
<dbReference type="OrthoDB" id="1821221at2"/>
<dbReference type="KEGG" id="lje:BUE77_07250"/>